<proteinExistence type="predicted"/>
<dbReference type="RefSeq" id="WP_200464384.1">
    <property type="nucleotide sequence ID" value="NZ_JAENRR010000013.1"/>
</dbReference>
<keyword evidence="2" id="KW-1185">Reference proteome</keyword>
<accession>A0ABS1HHL7</accession>
<name>A0ABS1HHL7_9BACT</name>
<evidence type="ECO:0000313" key="2">
    <source>
        <dbReference type="Proteomes" id="UP000605676"/>
    </source>
</evidence>
<protein>
    <submittedName>
        <fullName evidence="1">Uncharacterized protein</fullName>
    </submittedName>
</protein>
<gene>
    <name evidence="1" type="ORF">JIV24_07365</name>
</gene>
<reference evidence="1 2" key="1">
    <citation type="submission" date="2021-01" db="EMBL/GenBank/DDBJ databases">
        <title>Carboxyliciviraga sp.nov., isolated from coastal sediments.</title>
        <authorList>
            <person name="Lu D."/>
            <person name="Zhang T."/>
        </authorList>
    </citation>
    <scope>NUCLEOTIDE SEQUENCE [LARGE SCALE GENOMIC DNA]</scope>
    <source>
        <strain evidence="1 2">N1Y132</strain>
    </source>
</reference>
<organism evidence="1 2">
    <name type="scientific">Carboxylicivirga marina</name>
    <dbReference type="NCBI Taxonomy" id="2800988"/>
    <lineage>
        <taxon>Bacteria</taxon>
        <taxon>Pseudomonadati</taxon>
        <taxon>Bacteroidota</taxon>
        <taxon>Bacteroidia</taxon>
        <taxon>Marinilabiliales</taxon>
        <taxon>Marinilabiliaceae</taxon>
        <taxon>Carboxylicivirga</taxon>
    </lineage>
</organism>
<dbReference type="EMBL" id="JAENRR010000013">
    <property type="protein sequence ID" value="MBK3517158.1"/>
    <property type="molecule type" value="Genomic_DNA"/>
</dbReference>
<dbReference type="Proteomes" id="UP000605676">
    <property type="component" value="Unassembled WGS sequence"/>
</dbReference>
<evidence type="ECO:0000313" key="1">
    <source>
        <dbReference type="EMBL" id="MBK3517158.1"/>
    </source>
</evidence>
<sequence length="155" mass="17797">MTPKAILPHIGFGSIKFGMEEHEVSNYLGDPDETEVQDYGEGAEANVLYFDEMGISMSFDKEEDYKLVEISFETDNFILHDAIKVGMPKSDFLAALEKLEMGNYDMEDMADDGFDDKELYVFEKENVNIWMDEEAVSSIQIGPEWVDDENIRWPL</sequence>
<comment type="caution">
    <text evidence="1">The sequence shown here is derived from an EMBL/GenBank/DDBJ whole genome shotgun (WGS) entry which is preliminary data.</text>
</comment>